<feature type="compositionally biased region" description="Basic and acidic residues" evidence="1">
    <location>
        <begin position="291"/>
        <end position="310"/>
    </location>
</feature>
<name>A0A395N4S5_9HYPO</name>
<reference evidence="2 3" key="1">
    <citation type="journal article" date="2018" name="PLoS Pathog.">
        <title>Evolution of structural diversity of trichothecenes, a family of toxins produced by plant pathogenic and entomopathogenic fungi.</title>
        <authorList>
            <person name="Proctor R.H."/>
            <person name="McCormick S.P."/>
            <person name="Kim H.S."/>
            <person name="Cardoza R.E."/>
            <person name="Stanley A.M."/>
            <person name="Lindo L."/>
            <person name="Kelly A."/>
            <person name="Brown D.W."/>
            <person name="Lee T."/>
            <person name="Vaughan M.M."/>
            <person name="Alexander N.J."/>
            <person name="Busman M."/>
            <person name="Gutierrez S."/>
        </authorList>
    </citation>
    <scope>NUCLEOTIDE SEQUENCE [LARGE SCALE GENOMIC DNA]</scope>
    <source>
        <strain evidence="2 3">NRRL 13405</strain>
    </source>
</reference>
<evidence type="ECO:0000313" key="2">
    <source>
        <dbReference type="EMBL" id="RFN55122.1"/>
    </source>
</evidence>
<protein>
    <submittedName>
        <fullName evidence="2">Uncharacterized protein</fullName>
    </submittedName>
</protein>
<feature type="region of interest" description="Disordered" evidence="1">
    <location>
        <begin position="289"/>
        <end position="310"/>
    </location>
</feature>
<dbReference type="EMBL" id="PXXK01000010">
    <property type="protein sequence ID" value="RFN55122.1"/>
    <property type="molecule type" value="Genomic_DNA"/>
</dbReference>
<sequence>MDNSNATYDMADEQADLRYQLRVAKQTIRRMEEGRRDQELYNRELQETIGRMKEEMDAMARDRRNQDLSLRELHHTADWLRGELSQAARIWDIRVEEEVDRGRAAVASERRLKAVVDEQKAVIQRHVQDKEAADRRIQELEASQNNANPIPVPRDSPPATDNARPSKRRRQESPVTDQRASRVEREQLDRPIVFNDNRRLVPGLSLVRDENITERVIAKLTSVMEKPIGKKNMELFMEYIRPIRPGNYYCIHEVANRLPAQGDFEARAGQGRDAQVEAKVIGDAMANVAPESRKDGTEKEKAEVEDVPKEVSEVSPQPFFAKGASWALIRVTSGQAIEPHSAVSLESHQAVGGNWSGRAMGSHSAAGLESHQVAQVEYCTCRANADQAWKTPREDVVGTIKAAHASQATFNQIKTERPTD</sequence>
<dbReference type="Proteomes" id="UP000265631">
    <property type="component" value="Unassembled WGS sequence"/>
</dbReference>
<keyword evidence="3" id="KW-1185">Reference proteome</keyword>
<dbReference type="AlphaFoldDB" id="A0A395N4S5"/>
<evidence type="ECO:0000313" key="3">
    <source>
        <dbReference type="Proteomes" id="UP000265631"/>
    </source>
</evidence>
<accession>A0A395N4S5</accession>
<feature type="region of interest" description="Disordered" evidence="1">
    <location>
        <begin position="141"/>
        <end position="184"/>
    </location>
</feature>
<organism evidence="2 3">
    <name type="scientific">Fusarium flagelliforme</name>
    <dbReference type="NCBI Taxonomy" id="2675880"/>
    <lineage>
        <taxon>Eukaryota</taxon>
        <taxon>Fungi</taxon>
        <taxon>Dikarya</taxon>
        <taxon>Ascomycota</taxon>
        <taxon>Pezizomycotina</taxon>
        <taxon>Sordariomycetes</taxon>
        <taxon>Hypocreomycetidae</taxon>
        <taxon>Hypocreales</taxon>
        <taxon>Nectriaceae</taxon>
        <taxon>Fusarium</taxon>
        <taxon>Fusarium incarnatum-equiseti species complex</taxon>
    </lineage>
</organism>
<proteinExistence type="predicted"/>
<evidence type="ECO:0000256" key="1">
    <source>
        <dbReference type="SAM" id="MobiDB-lite"/>
    </source>
</evidence>
<gene>
    <name evidence="2" type="ORF">FIE12Z_634</name>
</gene>
<comment type="caution">
    <text evidence="2">The sequence shown here is derived from an EMBL/GenBank/DDBJ whole genome shotgun (WGS) entry which is preliminary data.</text>
</comment>